<keyword evidence="1" id="KW-0812">Transmembrane</keyword>
<reference evidence="2 3" key="1">
    <citation type="journal article" date="2020" name="Biotechnol. Biofuels">
        <title>New insights from the biogas microbiome by comprehensive genome-resolved metagenomics of nearly 1600 species originating from multiple anaerobic digesters.</title>
        <authorList>
            <person name="Campanaro S."/>
            <person name="Treu L."/>
            <person name="Rodriguez-R L.M."/>
            <person name="Kovalovszki A."/>
            <person name="Ziels R.M."/>
            <person name="Maus I."/>
            <person name="Zhu X."/>
            <person name="Kougias P.G."/>
            <person name="Basile A."/>
            <person name="Luo G."/>
            <person name="Schluter A."/>
            <person name="Konstantinidis K.T."/>
            <person name="Angelidaki I."/>
        </authorList>
    </citation>
    <scope>NUCLEOTIDE SEQUENCE [LARGE SCALE GENOMIC DNA]</scope>
    <source>
        <strain evidence="2">AS27yjCOA_65</strain>
    </source>
</reference>
<evidence type="ECO:0000313" key="2">
    <source>
        <dbReference type="EMBL" id="NMC63647.1"/>
    </source>
</evidence>
<name>A0A7X9FSR7_9DELT</name>
<dbReference type="AlphaFoldDB" id="A0A7X9FSR7"/>
<proteinExistence type="predicted"/>
<evidence type="ECO:0000256" key="1">
    <source>
        <dbReference type="SAM" id="Phobius"/>
    </source>
</evidence>
<sequence length="93" mass="9432">MTGKNHTAGDLEAKEAKFKEGLKEANNCMLIGAGVGAAGILGALAAGAVCPLCVIAAPGLIGAGLIKRIYTKRKLKTEAIVQVTGEGDGNVRR</sequence>
<evidence type="ECO:0000313" key="3">
    <source>
        <dbReference type="Proteomes" id="UP000524246"/>
    </source>
</evidence>
<accession>A0A7X9FSR7</accession>
<keyword evidence="1" id="KW-1133">Transmembrane helix</keyword>
<dbReference type="EMBL" id="JAAZON010000495">
    <property type="protein sequence ID" value="NMC63647.1"/>
    <property type="molecule type" value="Genomic_DNA"/>
</dbReference>
<dbReference type="Proteomes" id="UP000524246">
    <property type="component" value="Unassembled WGS sequence"/>
</dbReference>
<keyword evidence="1" id="KW-0472">Membrane</keyword>
<feature type="transmembrane region" description="Helical" evidence="1">
    <location>
        <begin position="40"/>
        <end position="66"/>
    </location>
</feature>
<protein>
    <submittedName>
        <fullName evidence="2">Uncharacterized protein</fullName>
    </submittedName>
</protein>
<comment type="caution">
    <text evidence="2">The sequence shown here is derived from an EMBL/GenBank/DDBJ whole genome shotgun (WGS) entry which is preliminary data.</text>
</comment>
<organism evidence="2 3">
    <name type="scientific">SAR324 cluster bacterium</name>
    <dbReference type="NCBI Taxonomy" id="2024889"/>
    <lineage>
        <taxon>Bacteria</taxon>
        <taxon>Deltaproteobacteria</taxon>
        <taxon>SAR324 cluster</taxon>
    </lineage>
</organism>
<gene>
    <name evidence="2" type="ORF">GYA55_10845</name>
</gene>